<feature type="compositionally biased region" description="Polar residues" evidence="6">
    <location>
        <begin position="119"/>
        <end position="136"/>
    </location>
</feature>
<dbReference type="InterPro" id="IPR001138">
    <property type="entry name" value="Zn2Cys6_DnaBD"/>
</dbReference>
<keyword evidence="3" id="KW-0238">DNA-binding</keyword>
<dbReference type="CDD" id="cd00067">
    <property type="entry name" value="GAL4"/>
    <property type="match status" value="1"/>
</dbReference>
<feature type="region of interest" description="Disordered" evidence="6">
    <location>
        <begin position="390"/>
        <end position="410"/>
    </location>
</feature>
<evidence type="ECO:0000256" key="4">
    <source>
        <dbReference type="ARBA" id="ARBA00023163"/>
    </source>
</evidence>
<dbReference type="GeneID" id="35606399"/>
<keyword evidence="9" id="KW-1185">Reference proteome</keyword>
<reference evidence="8 9" key="1">
    <citation type="submission" date="2016-03" db="EMBL/GenBank/DDBJ databases">
        <authorList>
            <person name="Ploux O."/>
        </authorList>
    </citation>
    <scope>NUCLEOTIDE SEQUENCE [LARGE SCALE GENOMIC DNA]</scope>
    <source>
        <strain evidence="8 9">URUG2</strain>
    </source>
</reference>
<evidence type="ECO:0000256" key="2">
    <source>
        <dbReference type="ARBA" id="ARBA00023015"/>
    </source>
</evidence>
<keyword evidence="5" id="KW-0539">Nucleus</keyword>
<evidence type="ECO:0000256" key="1">
    <source>
        <dbReference type="ARBA" id="ARBA00022723"/>
    </source>
</evidence>
<dbReference type="GO" id="GO:0008270">
    <property type="term" value="F:zinc ion binding"/>
    <property type="evidence" value="ECO:0007669"/>
    <property type="project" value="InterPro"/>
</dbReference>
<feature type="compositionally biased region" description="Low complexity" evidence="6">
    <location>
        <begin position="398"/>
        <end position="410"/>
    </location>
</feature>
<dbReference type="InterPro" id="IPR036864">
    <property type="entry name" value="Zn2-C6_fun-type_DNA-bd_sf"/>
</dbReference>
<dbReference type="OrthoDB" id="2328572at2759"/>
<dbReference type="PANTHER" id="PTHR31069">
    <property type="entry name" value="OLEATE-ACTIVATED TRANSCRIPTION FACTOR 1-RELATED"/>
    <property type="match status" value="1"/>
</dbReference>
<evidence type="ECO:0000313" key="8">
    <source>
        <dbReference type="EMBL" id="CZT25711.1"/>
    </source>
</evidence>
<evidence type="ECO:0000256" key="3">
    <source>
        <dbReference type="ARBA" id="ARBA00023125"/>
    </source>
</evidence>
<feature type="domain" description="Zn(2)-C6 fungal-type" evidence="7">
    <location>
        <begin position="59"/>
        <end position="89"/>
    </location>
</feature>
<feature type="region of interest" description="Disordered" evidence="6">
    <location>
        <begin position="92"/>
        <end position="136"/>
    </location>
</feature>
<protein>
    <recommendedName>
        <fullName evidence="7">Zn(2)-C6 fungal-type domain-containing protein</fullName>
    </recommendedName>
</protein>
<dbReference type="GO" id="GO:0000981">
    <property type="term" value="F:DNA-binding transcription factor activity, RNA polymerase II-specific"/>
    <property type="evidence" value="ECO:0007669"/>
    <property type="project" value="InterPro"/>
</dbReference>
<dbReference type="Proteomes" id="UP000225277">
    <property type="component" value="Unassembled WGS sequence"/>
</dbReference>
<accession>A0A2D3V890</accession>
<dbReference type="GO" id="GO:0003677">
    <property type="term" value="F:DNA binding"/>
    <property type="evidence" value="ECO:0007669"/>
    <property type="project" value="UniProtKB-KW"/>
</dbReference>
<dbReference type="InterPro" id="IPR050675">
    <property type="entry name" value="OAF3"/>
</dbReference>
<dbReference type="RefSeq" id="XP_023632369.1">
    <property type="nucleotide sequence ID" value="XM_023776601.1"/>
</dbReference>
<proteinExistence type="predicted"/>
<keyword evidence="4" id="KW-0804">Transcription</keyword>
<name>A0A2D3V890_9PEZI</name>
<dbReference type="PRINTS" id="PR00755">
    <property type="entry name" value="AFLATOXINBRP"/>
</dbReference>
<evidence type="ECO:0000259" key="7">
    <source>
        <dbReference type="PROSITE" id="PS50048"/>
    </source>
</evidence>
<dbReference type="Pfam" id="PF00172">
    <property type="entry name" value="Zn_clus"/>
    <property type="match status" value="1"/>
</dbReference>
<evidence type="ECO:0000256" key="5">
    <source>
        <dbReference type="ARBA" id="ARBA00023242"/>
    </source>
</evidence>
<dbReference type="EMBL" id="FJUY01000030">
    <property type="protein sequence ID" value="CZT25711.1"/>
    <property type="molecule type" value="Genomic_DNA"/>
</dbReference>
<dbReference type="SUPFAM" id="SSF57701">
    <property type="entry name" value="Zn2/Cys6 DNA-binding domain"/>
    <property type="match status" value="1"/>
</dbReference>
<evidence type="ECO:0000313" key="9">
    <source>
        <dbReference type="Proteomes" id="UP000225277"/>
    </source>
</evidence>
<gene>
    <name evidence="8" type="ORF">RCC_11380</name>
</gene>
<sequence>MVASSGWSRFPSTLRLPSASLSGNRGSLQVANLLANLLVLTSTMSNSTAPAQPIRVRSTCDVCLDAKVRCSRDRPACRRCLHHGRDCVYSNKRRLGRPRGTTSRPRAASSSTASAGPYTNLSPDETGHPMSTSHMSGNFGAFSNSLPLESISPFAQQQMAPANIGSSEYPFYPTWQAGFDHDASVPAFPAPDSSRSAQVASRLDHVQHANFGGAYTGYDLGSFNIDTNPPPLVHSTSNNGLASHVGSSPESAQDTEYPFSTMLLRPVYSNLDNGQRILLPVMSAGLTPTDTPPTTSATNTHVPAFCSCYSDILQRLSDLKDNNSGVSTSELDQIMELEQDIRIQILAMVRCELCLFERPRALLLVGVVLESVLDLLECACVTDTPINTSEHVRRPPMLTHTSSSGSSSSYNSNHLYEIPTLNATNPNVQYNVCSSEKAAQLRHLVRTRLYEVLGLTRHLHEHVQRCRSWASNFAAADTTMAEIGNRVCALMSRLEG</sequence>
<keyword evidence="1" id="KW-0479">Metal-binding</keyword>
<organism evidence="8 9">
    <name type="scientific">Ramularia collo-cygni</name>
    <dbReference type="NCBI Taxonomy" id="112498"/>
    <lineage>
        <taxon>Eukaryota</taxon>
        <taxon>Fungi</taxon>
        <taxon>Dikarya</taxon>
        <taxon>Ascomycota</taxon>
        <taxon>Pezizomycotina</taxon>
        <taxon>Dothideomycetes</taxon>
        <taxon>Dothideomycetidae</taxon>
        <taxon>Mycosphaerellales</taxon>
        <taxon>Mycosphaerellaceae</taxon>
        <taxon>Ramularia</taxon>
    </lineage>
</organism>
<dbReference type="Gene3D" id="4.10.240.10">
    <property type="entry name" value="Zn(2)-C6 fungal-type DNA-binding domain"/>
    <property type="match status" value="1"/>
</dbReference>
<dbReference type="SMART" id="SM00066">
    <property type="entry name" value="GAL4"/>
    <property type="match status" value="1"/>
</dbReference>
<dbReference type="AlphaFoldDB" id="A0A2D3V890"/>
<feature type="compositionally biased region" description="Low complexity" evidence="6">
    <location>
        <begin position="99"/>
        <end position="117"/>
    </location>
</feature>
<evidence type="ECO:0000256" key="6">
    <source>
        <dbReference type="SAM" id="MobiDB-lite"/>
    </source>
</evidence>
<dbReference type="PROSITE" id="PS50048">
    <property type="entry name" value="ZN2_CY6_FUNGAL_2"/>
    <property type="match status" value="1"/>
</dbReference>
<keyword evidence="2" id="KW-0805">Transcription regulation</keyword>
<dbReference type="STRING" id="112498.A0A2D3V890"/>
<dbReference type="PANTHER" id="PTHR31069:SF31">
    <property type="entry name" value="MONODICTYPHENONE CLUSTER TRANSCRIPTION FACTOR-RELATED"/>
    <property type="match status" value="1"/>
</dbReference>